<dbReference type="Gene3D" id="1.25.40.10">
    <property type="entry name" value="Tetratricopeptide repeat domain"/>
    <property type="match status" value="1"/>
</dbReference>
<proteinExistence type="predicted"/>
<dbReference type="Proteomes" id="UP001064896">
    <property type="component" value="Chromosome"/>
</dbReference>
<dbReference type="Gene3D" id="3.40.50.300">
    <property type="entry name" value="P-loop containing nucleotide triphosphate hydrolases"/>
    <property type="match status" value="1"/>
</dbReference>
<dbReference type="SUPFAM" id="SSF52540">
    <property type="entry name" value="P-loop containing nucleoside triphosphate hydrolases"/>
    <property type="match status" value="1"/>
</dbReference>
<evidence type="ECO:0000313" key="2">
    <source>
        <dbReference type="Proteomes" id="UP001064896"/>
    </source>
</evidence>
<accession>A0ABM7LG44</accession>
<dbReference type="InterPro" id="IPR011990">
    <property type="entry name" value="TPR-like_helical_dom_sf"/>
</dbReference>
<keyword evidence="2" id="KW-1185">Reference proteome</keyword>
<dbReference type="InterPro" id="IPR027417">
    <property type="entry name" value="P-loop_NTPase"/>
</dbReference>
<dbReference type="SUPFAM" id="SSF48452">
    <property type="entry name" value="TPR-like"/>
    <property type="match status" value="1"/>
</dbReference>
<evidence type="ECO:0000313" key="1">
    <source>
        <dbReference type="EMBL" id="BCD88577.1"/>
    </source>
</evidence>
<dbReference type="Pfam" id="PF14516">
    <property type="entry name" value="AAA_35"/>
    <property type="match status" value="1"/>
</dbReference>
<name>A0ABM7LG44_9PSED</name>
<protein>
    <submittedName>
        <fullName evidence="1">Uncharacterized protein</fullName>
    </submittedName>
</protein>
<dbReference type="RefSeq" id="WP_265168504.1">
    <property type="nucleotide sequence ID" value="NZ_AP023081.1"/>
</dbReference>
<gene>
    <name evidence="1" type="ORF">PSm6_49840</name>
</gene>
<reference evidence="1" key="1">
    <citation type="submission" date="2020-05" db="EMBL/GenBank/DDBJ databases">
        <title>Complete genome sequence of Pseudomonas sp. Sm006.</title>
        <authorList>
            <person name="Takeuchi K."/>
            <person name="Someya N."/>
        </authorList>
    </citation>
    <scope>NUCLEOTIDE SEQUENCE</scope>
    <source>
        <strain evidence="1">Sm006</strain>
    </source>
</reference>
<organism evidence="1 2">
    <name type="scientific">Pseudomonas solani</name>
    <dbReference type="NCBI Taxonomy" id="2731552"/>
    <lineage>
        <taxon>Bacteria</taxon>
        <taxon>Pseudomonadati</taxon>
        <taxon>Pseudomonadota</taxon>
        <taxon>Gammaproteobacteria</taxon>
        <taxon>Pseudomonadales</taxon>
        <taxon>Pseudomonadaceae</taxon>
        <taxon>Pseudomonas</taxon>
    </lineage>
</organism>
<sequence>MQKKIKPYAIVPKELYVTREADRQLRQIVEDMGRPGYVLVSRQMGKTNLLLNAKRDFDSNDNCFCYLDVSNSFSDLRSFFRNIIDIILISKTPLLNSTKERIQASRSKSEDLQPHKEHELELREVLNTLPGKLIICLDEIDALTKVNYSDNVFSLIRSIYFSGRTNFPQFERLTYILSGVADPADLIKNKAISPFNIGEKIYLNDFTLLETKRFLDQCSLPLNDDIIERVYHWTSGSPRATWDICSAIESDLADNPRPNIDSIDSHVRTLYLTNFDLPPFDHIRARVEIDREIRSAVMTIHYGKSASLSDKIKDKLYLAGISTPKKKDGSVAFKNKIMSESLSEKWITDIERQTLTLEERAANKLHSNEYQEAISLYQELLAESEKPDSIITAKLNIGFCFTQLEDFKSALEVFESCELGDNPNQSLIDFKSYWSGICLLFSDRVNESIAQFRKIAYPVDEKYHSSFYSEACINLASALMSTKERLSDLEDHSEIPELILKAISAEDELQKSGKPTLARNILYTANYQLSRYYGELGNIDLGIAHIEEALAIASENVKCTLTLARANLEPNLEAKNELYKKCSSLYISSRLALSKNELLNSLYFSENECADLIANLVLANESTEASRLLSYIDSGEPRQPVNAWNLILKVLLELISREQFIFIPLITKLALPYTNQAPEEELKNLLSLSLLLEVDEEPNSVTAAYQELLSQDSYVLSGVDFRPIFQIISIPLAGEDYEKCHSILDHADRAFKRSLQNNILDEDTAKFGALVLIYLRVRSGAFYEKNYPIDESLIKFLPVILEANKFSLPYFPDDFGDFFDSELRKLVHEDFYRRYETPPSTQLIASKKIGRNAIVRVKYADGKIESGKFKKFLAQIESGECELIPD</sequence>
<dbReference type="EMBL" id="AP023081">
    <property type="protein sequence ID" value="BCD88577.1"/>
    <property type="molecule type" value="Genomic_DNA"/>
</dbReference>